<evidence type="ECO:0000313" key="1">
    <source>
        <dbReference type="EMBL" id="TAA47533.1"/>
    </source>
</evidence>
<comment type="caution">
    <text evidence="1">The sequence shown here is derived from an EMBL/GenBank/DDBJ whole genome shotgun (WGS) entry which is preliminary data.</text>
</comment>
<protein>
    <submittedName>
        <fullName evidence="1">DUF4250 domain-containing protein</fullName>
    </submittedName>
</protein>
<sequence length="64" mass="7344">MQISHFQQMDPDLLYSLINMKLRNDYSSLARLCQAMDIDEAALIAKLSSAGYQYQSAQNQFRPT</sequence>
<evidence type="ECO:0000313" key="2">
    <source>
        <dbReference type="Proteomes" id="UP000292544"/>
    </source>
</evidence>
<dbReference type="Proteomes" id="UP000292544">
    <property type="component" value="Unassembled WGS sequence"/>
</dbReference>
<dbReference type="EMBL" id="SHLY01000002">
    <property type="protein sequence ID" value="TAA47533.1"/>
    <property type="molecule type" value="Genomic_DNA"/>
</dbReference>
<reference evidence="2" key="1">
    <citation type="submission" date="2019-02" db="EMBL/GenBank/DDBJ databases">
        <title>Draft genome sequence of Muricauda sp. 176CP4-71.</title>
        <authorList>
            <person name="Park J.-S."/>
        </authorList>
    </citation>
    <scope>NUCLEOTIDE SEQUENCE [LARGE SCALE GENOMIC DNA]</scope>
    <source>
        <strain evidence="2">176GS2-150</strain>
    </source>
</reference>
<accession>A0ABY1WSH8</accession>
<dbReference type="Pfam" id="PF14056">
    <property type="entry name" value="DUF4250"/>
    <property type="match status" value="1"/>
</dbReference>
<gene>
    <name evidence="1" type="ORF">EXY25_09955</name>
</gene>
<dbReference type="InterPro" id="IPR025346">
    <property type="entry name" value="DUF4250"/>
</dbReference>
<keyword evidence="2" id="KW-1185">Reference proteome</keyword>
<proteinExistence type="predicted"/>
<organism evidence="1 2">
    <name type="scientific">Corallincola spongiicola</name>
    <dbReference type="NCBI Taxonomy" id="2520508"/>
    <lineage>
        <taxon>Bacteria</taxon>
        <taxon>Pseudomonadati</taxon>
        <taxon>Pseudomonadota</taxon>
        <taxon>Gammaproteobacteria</taxon>
        <taxon>Alteromonadales</taxon>
        <taxon>Psychromonadaceae</taxon>
        <taxon>Corallincola</taxon>
    </lineage>
</organism>
<dbReference type="RefSeq" id="WP_130566616.1">
    <property type="nucleotide sequence ID" value="NZ_SHLY01000002.1"/>
</dbReference>
<name>A0ABY1WSH8_9GAMM</name>